<dbReference type="InterPro" id="IPR036412">
    <property type="entry name" value="HAD-like_sf"/>
</dbReference>
<keyword evidence="2" id="KW-0378">Hydrolase</keyword>
<dbReference type="SUPFAM" id="SSF56784">
    <property type="entry name" value="HAD-like"/>
    <property type="match status" value="1"/>
</dbReference>
<dbReference type="RefSeq" id="WP_085094882.1">
    <property type="nucleotide sequence ID" value="NZ_LQPK01000011.1"/>
</dbReference>
<gene>
    <name evidence="2" type="ORF">AWB90_10560</name>
    <name evidence="1" type="ORF">AWB91_14565</name>
</gene>
<proteinExistence type="predicted"/>
<dbReference type="GO" id="GO:0006281">
    <property type="term" value="P:DNA repair"/>
    <property type="evidence" value="ECO:0007669"/>
    <property type="project" value="TreeGrafter"/>
</dbReference>
<dbReference type="InterPro" id="IPR023214">
    <property type="entry name" value="HAD_sf"/>
</dbReference>
<evidence type="ECO:0000313" key="1">
    <source>
        <dbReference type="EMBL" id="ORW31520.1"/>
    </source>
</evidence>
<comment type="caution">
    <text evidence="2">The sequence shown here is derived from an EMBL/GenBank/DDBJ whole genome shotgun (WGS) entry which is preliminary data.</text>
</comment>
<dbReference type="InterPro" id="IPR050155">
    <property type="entry name" value="HAD-like_hydrolase_sf"/>
</dbReference>
<dbReference type="PANTHER" id="PTHR43434:SF16">
    <property type="entry name" value="BLL8046 PROTEIN"/>
    <property type="match status" value="1"/>
</dbReference>
<dbReference type="SFLD" id="SFLDG01129">
    <property type="entry name" value="C1.5:_HAD__Beta-PGM__Phosphata"/>
    <property type="match status" value="1"/>
</dbReference>
<dbReference type="GO" id="GO:0008967">
    <property type="term" value="F:phosphoglycolate phosphatase activity"/>
    <property type="evidence" value="ECO:0007669"/>
    <property type="project" value="TreeGrafter"/>
</dbReference>
<dbReference type="OrthoDB" id="9793014at2"/>
<dbReference type="Pfam" id="PF13419">
    <property type="entry name" value="HAD_2"/>
    <property type="match status" value="1"/>
</dbReference>
<reference evidence="2" key="3">
    <citation type="submission" date="2016-01" db="EMBL/GenBank/DDBJ databases">
        <authorList>
            <person name="Oliw E.H."/>
        </authorList>
    </citation>
    <scope>NUCLEOTIDE SEQUENCE</scope>
    <source>
        <strain evidence="2">IEC33</strain>
    </source>
</reference>
<dbReference type="InterPro" id="IPR041492">
    <property type="entry name" value="HAD_2"/>
</dbReference>
<evidence type="ECO:0000313" key="3">
    <source>
        <dbReference type="Proteomes" id="UP000193285"/>
    </source>
</evidence>
<dbReference type="EMBL" id="LQPN01000039">
    <property type="protein sequence ID" value="ORW48679.1"/>
    <property type="molecule type" value="Genomic_DNA"/>
</dbReference>
<reference evidence="3 4" key="1">
    <citation type="journal article" date="2015" name="Emerg. Microbes Infect.">
        <title>Characterization of 17 strains belonging to the Mycobacterium simiae complex and description of Mycobacterium paraense sp. nov.</title>
        <authorList>
            <person name="Fusco da Costa A.R."/>
            <person name="Fedrizzi T."/>
            <person name="Lopes M.L."/>
            <person name="Pecorari M."/>
            <person name="Oliveira da Costa W.L."/>
            <person name="Giacobazzi E."/>
            <person name="da Costa Bahia J.R."/>
            <person name="De Sanctis V."/>
            <person name="Batista Lima K.V."/>
            <person name="Bertorelli R."/>
            <person name="Grottola A."/>
            <person name="Fabio A."/>
            <person name="Mariottini A."/>
            <person name="Ferretti P."/>
            <person name="Di Leva F."/>
            <person name="Fregni Serpini G."/>
            <person name="Tagliazucchi S."/>
            <person name="Rumpianesi F."/>
            <person name="Jousson O."/>
            <person name="Segata N."/>
            <person name="Tortoli E."/>
        </authorList>
    </citation>
    <scope>NUCLEOTIDE SEQUENCE [LARGE SCALE GENOMIC DNA]</scope>
    <source>
        <strain evidence="1 4">FI-07156</strain>
        <strain evidence="2 3">IEC33</strain>
    </source>
</reference>
<dbReference type="Proteomes" id="UP000193285">
    <property type="component" value="Unassembled WGS sequence"/>
</dbReference>
<dbReference type="Proteomes" id="UP000193801">
    <property type="component" value="Unassembled WGS sequence"/>
</dbReference>
<name>A0A1X2ACL7_9MYCO</name>
<evidence type="ECO:0000313" key="4">
    <source>
        <dbReference type="Proteomes" id="UP000193801"/>
    </source>
</evidence>
<dbReference type="InterPro" id="IPR006439">
    <property type="entry name" value="HAD-SF_hydro_IA"/>
</dbReference>
<dbReference type="SFLD" id="SFLDS00003">
    <property type="entry name" value="Haloacid_Dehalogenase"/>
    <property type="match status" value="1"/>
</dbReference>
<organism evidence="2 3">
    <name type="scientific">Mycobacterium paraense</name>
    <dbReference type="NCBI Taxonomy" id="767916"/>
    <lineage>
        <taxon>Bacteria</taxon>
        <taxon>Bacillati</taxon>
        <taxon>Actinomycetota</taxon>
        <taxon>Actinomycetes</taxon>
        <taxon>Mycobacteriales</taxon>
        <taxon>Mycobacteriaceae</taxon>
        <taxon>Mycobacterium</taxon>
        <taxon>Mycobacterium simiae complex</taxon>
    </lineage>
</organism>
<accession>A0A1X2ACL7</accession>
<dbReference type="InterPro" id="IPR023198">
    <property type="entry name" value="PGP-like_dom2"/>
</dbReference>
<dbReference type="PANTHER" id="PTHR43434">
    <property type="entry name" value="PHOSPHOGLYCOLATE PHOSPHATASE"/>
    <property type="match status" value="1"/>
</dbReference>
<dbReference type="PRINTS" id="PR00413">
    <property type="entry name" value="HADHALOGNASE"/>
</dbReference>
<protein>
    <submittedName>
        <fullName evidence="2">HAD family hydrolase</fullName>
    </submittedName>
</protein>
<dbReference type="STRING" id="767916.AWB91_14565"/>
<keyword evidence="4" id="KW-1185">Reference proteome</keyword>
<dbReference type="Gene3D" id="1.10.150.240">
    <property type="entry name" value="Putative phosphatase, domain 2"/>
    <property type="match status" value="1"/>
</dbReference>
<dbReference type="Gene3D" id="3.40.50.1000">
    <property type="entry name" value="HAD superfamily/HAD-like"/>
    <property type="match status" value="1"/>
</dbReference>
<dbReference type="GO" id="GO:0005829">
    <property type="term" value="C:cytosol"/>
    <property type="evidence" value="ECO:0007669"/>
    <property type="project" value="TreeGrafter"/>
</dbReference>
<dbReference type="EMBL" id="LQPK01000011">
    <property type="protein sequence ID" value="ORW31520.1"/>
    <property type="molecule type" value="Genomic_DNA"/>
</dbReference>
<dbReference type="NCBIfam" id="TIGR01509">
    <property type="entry name" value="HAD-SF-IA-v3"/>
    <property type="match status" value="1"/>
</dbReference>
<reference evidence="1" key="2">
    <citation type="submission" date="2016-01" db="EMBL/GenBank/DDBJ databases">
        <authorList>
            <person name="Ana R.F.D.C."/>
            <person name="Tarcisio F."/>
            <person name="Maria L.L."/>
            <person name="Monica P."/>
            <person name="Wana L.O.D.C."/>
            <person name="Elisabetta G."/>
            <person name="Jeann R.D.C.B."/>
            <person name="Veronica D.S."/>
            <person name="Karla V.B.L."/>
            <person name="Roberto B."/>
            <person name="Antonella G."/>
            <person name="Anna F."/>
            <person name="Alessandro M."/>
            <person name="Pamela F."/>
            <person name="Francesca D.L."/>
            <person name="Giulia F.S."/>
            <person name="Sara T."/>
            <person name="Fabio R."/>
            <person name="Olivier J."/>
            <person name="Nicola S."/>
            <person name="Enrico T."/>
        </authorList>
    </citation>
    <scope>NUCLEOTIDE SEQUENCE</scope>
    <source>
        <strain evidence="1">FI-07156</strain>
    </source>
</reference>
<dbReference type="NCBIfam" id="TIGR01549">
    <property type="entry name" value="HAD-SF-IA-v1"/>
    <property type="match status" value="1"/>
</dbReference>
<evidence type="ECO:0000313" key="2">
    <source>
        <dbReference type="EMBL" id="ORW48679.1"/>
    </source>
</evidence>
<dbReference type="AlphaFoldDB" id="A0A1X2ACL7"/>
<sequence>MTAAKPAGRLQGTPAVLFDVDGTLVDSNYLHVYAWQRAFDDEKMPVAAWKIHRCIGMDGSKLVRILSDDAPDDVQERLSDGHSRYYRDVLPMLAPLPGARELLRHVAGLGLQVVLASSAPEDELEALLKALDCDDVISETTSSQDVDTAKPEPGIVQVALDRAGVDANHAVFVGDAVWDAHAAAAAGLPCIGVLCGGISGAELEAAGASPIFADPRDLLDHLGSTRIPELHTAGAKQ</sequence>
<dbReference type="SFLD" id="SFLDG01135">
    <property type="entry name" value="C1.5.6:_HAD__Beta-PGM__Phospha"/>
    <property type="match status" value="1"/>
</dbReference>